<proteinExistence type="predicted"/>
<dbReference type="AlphaFoldDB" id="F2PHA2"/>
<dbReference type="Proteomes" id="UP000009169">
    <property type="component" value="Unassembled WGS sequence"/>
</dbReference>
<dbReference type="EMBL" id="DS995718">
    <property type="protein sequence ID" value="EGE01270.1"/>
    <property type="molecule type" value="Genomic_DNA"/>
</dbReference>
<name>F2PHA2_TRIEC</name>
<sequence>MANVPGEETVDGTIQLAIGAWVTWTSIGRERAMGIGATARPAGKMLGRNRSESTAATICHHANQSIVTGQSRPDLRETNTPAFPSRGIIRLGFRRTNNHRFLSVALGCVVRAWYEQSSLTLVSNLDGKLERGWIGLHGDDAQPLSLAARSDAGVALHALFKAAASMGAEVTPSPGSTSNWYSG</sequence>
<organism evidence="1 2">
    <name type="scientific">Trichophyton equinum (strain ATCC MYA-4606 / CBS 127.97)</name>
    <name type="common">Horse ringworm fungus</name>
    <dbReference type="NCBI Taxonomy" id="559882"/>
    <lineage>
        <taxon>Eukaryota</taxon>
        <taxon>Fungi</taxon>
        <taxon>Dikarya</taxon>
        <taxon>Ascomycota</taxon>
        <taxon>Pezizomycotina</taxon>
        <taxon>Eurotiomycetes</taxon>
        <taxon>Eurotiomycetidae</taxon>
        <taxon>Onygenales</taxon>
        <taxon>Arthrodermataceae</taxon>
        <taxon>Trichophyton</taxon>
    </lineage>
</organism>
<protein>
    <submittedName>
        <fullName evidence="1">Uncharacterized protein</fullName>
    </submittedName>
</protein>
<evidence type="ECO:0000313" key="2">
    <source>
        <dbReference type="Proteomes" id="UP000009169"/>
    </source>
</evidence>
<evidence type="ECO:0000313" key="1">
    <source>
        <dbReference type="EMBL" id="EGE01270.1"/>
    </source>
</evidence>
<gene>
    <name evidence="1" type="ORF">TEQG_00323</name>
</gene>
<reference evidence="2" key="1">
    <citation type="journal article" date="2012" name="MBio">
        <title>Comparative genome analysis of Trichophyton rubrum and related dermatophytes reveals candidate genes involved in infection.</title>
        <authorList>
            <person name="Martinez D.A."/>
            <person name="Oliver B.G."/>
            <person name="Graeser Y."/>
            <person name="Goldberg J.M."/>
            <person name="Li W."/>
            <person name="Martinez-Rossi N.M."/>
            <person name="Monod M."/>
            <person name="Shelest E."/>
            <person name="Barton R.C."/>
            <person name="Birch E."/>
            <person name="Brakhage A.A."/>
            <person name="Chen Z."/>
            <person name="Gurr S.J."/>
            <person name="Heiman D."/>
            <person name="Heitman J."/>
            <person name="Kosti I."/>
            <person name="Rossi A."/>
            <person name="Saif S."/>
            <person name="Samalova M."/>
            <person name="Saunders C.W."/>
            <person name="Shea T."/>
            <person name="Summerbell R.C."/>
            <person name="Xu J."/>
            <person name="Young S."/>
            <person name="Zeng Q."/>
            <person name="Birren B.W."/>
            <person name="Cuomo C.A."/>
            <person name="White T.C."/>
        </authorList>
    </citation>
    <scope>NUCLEOTIDE SEQUENCE [LARGE SCALE GENOMIC DNA]</scope>
    <source>
        <strain evidence="2">ATCC MYA-4606 / CBS 127.97</strain>
    </source>
</reference>
<keyword evidence="2" id="KW-1185">Reference proteome</keyword>
<dbReference type="VEuPathDB" id="FungiDB:TEQG_00323"/>
<dbReference type="HOGENOM" id="CLU_1476161_0_0_1"/>
<accession>F2PHA2</accession>